<gene>
    <name evidence="2" type="ORF">ACFOSE_00845</name>
</gene>
<keyword evidence="3" id="KW-1185">Reference proteome</keyword>
<sequence>MSHTAAYNLYQLLTDKTDPHIDTVKQLISENYRDEVLPLLNIIKSLRIGELSFQLNMDHNVIKVIDNDIQGELKIISDKDNKIERVIFQPHLPEKVNFDELTKLLNKCEGNFSVNLIEGNSVKNYRTKEFFDIASLSKLVVAAIVYSEIENQNLTLNQEYTILPKDISFLSTGIHSADVGSTVTIKKLLSLMLIASDNTAMDILLKLLGKETIRFYIESWSTKLDYNIENVKLISTKDFFGQSWCQEELSEAEWRKKALTEVKWTEGLGYFMPVNLIVEAIKILQKQPWLPWRDYKQGALLFKGGSAPGVLCYSWASLNNEFGDFIFILTFNSNHILSYLKEVYIFSCCRLYFESELSIDFKEINDE</sequence>
<keyword evidence="2" id="KW-0378">Hydrolase</keyword>
<dbReference type="Pfam" id="PF13354">
    <property type="entry name" value="Beta-lactamase2"/>
    <property type="match status" value="1"/>
</dbReference>
<dbReference type="Proteomes" id="UP001595901">
    <property type="component" value="Unassembled WGS sequence"/>
</dbReference>
<dbReference type="InterPro" id="IPR012338">
    <property type="entry name" value="Beta-lactam/transpept-like"/>
</dbReference>
<dbReference type="GO" id="GO:0016787">
    <property type="term" value="F:hydrolase activity"/>
    <property type="evidence" value="ECO:0007669"/>
    <property type="project" value="UniProtKB-KW"/>
</dbReference>
<dbReference type="Gene3D" id="3.40.710.10">
    <property type="entry name" value="DD-peptidase/beta-lactamase superfamily"/>
    <property type="match status" value="1"/>
</dbReference>
<feature type="domain" description="Beta-lactamase class A catalytic" evidence="1">
    <location>
        <begin position="119"/>
        <end position="220"/>
    </location>
</feature>
<dbReference type="SUPFAM" id="SSF56601">
    <property type="entry name" value="beta-lactamase/transpeptidase-like"/>
    <property type="match status" value="1"/>
</dbReference>
<dbReference type="EMBL" id="JBHSAC010000008">
    <property type="protein sequence ID" value="MFC3931352.1"/>
    <property type="molecule type" value="Genomic_DNA"/>
</dbReference>
<name>A0ABV8CYX5_9STRE</name>
<comment type="caution">
    <text evidence="2">The sequence shown here is derived from an EMBL/GenBank/DDBJ whole genome shotgun (WGS) entry which is preliminary data.</text>
</comment>
<accession>A0ABV8CYX5</accession>
<protein>
    <submittedName>
        <fullName evidence="2">Serine hydrolase</fullName>
    </submittedName>
</protein>
<dbReference type="InterPro" id="IPR000871">
    <property type="entry name" value="Beta-lactam_class-A"/>
</dbReference>
<dbReference type="PANTHER" id="PTHR35333:SF3">
    <property type="entry name" value="BETA-LACTAMASE-TYPE TRANSPEPTIDASE FOLD CONTAINING PROTEIN"/>
    <property type="match status" value="1"/>
</dbReference>
<evidence type="ECO:0000313" key="2">
    <source>
        <dbReference type="EMBL" id="MFC3931352.1"/>
    </source>
</evidence>
<organism evidence="2 3">
    <name type="scientific">Streptococcus dentapri</name>
    <dbReference type="NCBI Taxonomy" id="573564"/>
    <lineage>
        <taxon>Bacteria</taxon>
        <taxon>Bacillati</taxon>
        <taxon>Bacillota</taxon>
        <taxon>Bacilli</taxon>
        <taxon>Lactobacillales</taxon>
        <taxon>Streptococcaceae</taxon>
        <taxon>Streptococcus</taxon>
    </lineage>
</organism>
<dbReference type="RefSeq" id="WP_380429246.1">
    <property type="nucleotide sequence ID" value="NZ_JBHSAC010000008.1"/>
</dbReference>
<dbReference type="PANTHER" id="PTHR35333">
    <property type="entry name" value="BETA-LACTAMASE"/>
    <property type="match status" value="1"/>
</dbReference>
<reference evidence="3" key="1">
    <citation type="journal article" date="2019" name="Int. J. Syst. Evol. Microbiol.">
        <title>The Global Catalogue of Microorganisms (GCM) 10K type strain sequencing project: providing services to taxonomists for standard genome sequencing and annotation.</title>
        <authorList>
            <consortium name="The Broad Institute Genomics Platform"/>
            <consortium name="The Broad Institute Genome Sequencing Center for Infectious Disease"/>
            <person name="Wu L."/>
            <person name="Ma J."/>
        </authorList>
    </citation>
    <scope>NUCLEOTIDE SEQUENCE [LARGE SCALE GENOMIC DNA]</scope>
    <source>
        <strain evidence="3">CCUG 58728</strain>
    </source>
</reference>
<proteinExistence type="predicted"/>
<evidence type="ECO:0000313" key="3">
    <source>
        <dbReference type="Proteomes" id="UP001595901"/>
    </source>
</evidence>
<evidence type="ECO:0000259" key="1">
    <source>
        <dbReference type="Pfam" id="PF13354"/>
    </source>
</evidence>
<dbReference type="InterPro" id="IPR045155">
    <property type="entry name" value="Beta-lactam_cat"/>
</dbReference>